<dbReference type="CDD" id="cd07841">
    <property type="entry name" value="STKc_CDK7"/>
    <property type="match status" value="1"/>
</dbReference>
<dbReference type="InterPro" id="IPR008271">
    <property type="entry name" value="Ser/Thr_kinase_AS"/>
</dbReference>
<keyword evidence="5" id="KW-0597">Phosphoprotein</keyword>
<dbReference type="OrthoDB" id="6232571at2759"/>
<dbReference type="PANTHER" id="PTHR24056">
    <property type="entry name" value="CELL DIVISION PROTEIN KINASE"/>
    <property type="match status" value="1"/>
</dbReference>
<reference evidence="15 16" key="1">
    <citation type="submission" date="2013-11" db="EMBL/GenBank/DDBJ databases">
        <title>Opisthorchis viverrini - life in the bile duct.</title>
        <authorList>
            <person name="Young N.D."/>
            <person name="Nagarajan N."/>
            <person name="Lin S.J."/>
            <person name="Korhonen P.K."/>
            <person name="Jex A.R."/>
            <person name="Hall R.S."/>
            <person name="Safavi-Hemami H."/>
            <person name="Kaewkong W."/>
            <person name="Bertrand D."/>
            <person name="Gao S."/>
            <person name="Seet Q."/>
            <person name="Wongkham S."/>
            <person name="Teh B.T."/>
            <person name="Wongkham C."/>
            <person name="Intapan P.M."/>
            <person name="Maleewong W."/>
            <person name="Yang X."/>
            <person name="Hu M."/>
            <person name="Wang Z."/>
            <person name="Hofmann A."/>
            <person name="Sternberg P.W."/>
            <person name="Tan P."/>
            <person name="Wang J."/>
            <person name="Gasser R.B."/>
        </authorList>
    </citation>
    <scope>NUCLEOTIDE SEQUENCE [LARGE SCALE GENOMIC DNA]</scope>
</reference>
<feature type="active site" description="Proton acceptor" evidence="12">
    <location>
        <position position="936"/>
    </location>
</feature>
<dbReference type="GO" id="GO:0045944">
    <property type="term" value="P:positive regulation of transcription by RNA polymerase II"/>
    <property type="evidence" value="ECO:0007669"/>
    <property type="project" value="TreeGrafter"/>
</dbReference>
<keyword evidence="8" id="KW-0418">Kinase</keyword>
<name>A0A075A9M7_OPIVI</name>
<keyword evidence="4" id="KW-0723">Serine/threonine-protein kinase</keyword>
<dbReference type="GO" id="GO:0005737">
    <property type="term" value="C:cytoplasm"/>
    <property type="evidence" value="ECO:0007669"/>
    <property type="project" value="TreeGrafter"/>
</dbReference>
<proteinExistence type="inferred from homology"/>
<dbReference type="SMART" id="SM00220">
    <property type="entry name" value="S_TKc"/>
    <property type="match status" value="1"/>
</dbReference>
<evidence type="ECO:0000313" key="15">
    <source>
        <dbReference type="EMBL" id="KER24209.1"/>
    </source>
</evidence>
<sequence length="1185" mass="132646">MIPIELLHLPISACFGSAEDKIAIPHSQGLFILTPNLALGQDPASQPACLSDVHVKARFTLPITLAESVLKEGIDTPDISRLAFAESSTRAAIFPVEEIHRDYVQPRKGARSLDWSPRNVDRFGRSVFCVVTLDGRAAIYGPKSADAWEELVDLTQVWHAYYIANGRITKEAPTLTDERPQFDPSRIATIADNPLTCNTIPGYLDAIDDMNFVACSWSALSRRPDSSLPPASSFPSAPNRSPSGNGTKNVAPVILLATLLKSGAIAVWAVHLPLVGVSSISPMYIDYTYATSRSKMPGVDGRKSVFLKFCDLDATQLVSEKGFLNKLFWLNFHFPLPQLSFVFFLTPSSGMLTIVLSDGSVVGALYDLHFSSDGSFWMQLAAFDSCLFLRQRSTFFLPILQSHRVSLNARSISYTPVIACSWSMSDGMLCLGYGTHLLVAAVKVVVREHTLRRIGGVLVPTYQVLYDRVFKPKYTCGCITGVHYTDKRVYVTTIDGYLATALLENPDQVAPEWEILWSSSSCRDPELLMWEFHGLAMSCNGVNLAFVEKPINYLDNMRRVGQAVYLPQVRFLSMWTSANLLELAFNFKLPLHRKLDALQQLCYRWPDGVTSVRNECLQRSGLLEVQLGDDGLPNSWINKPLPCLHLYRFILQLLRRDEDENTQKKASELLFVLDDLIRDLHLDRCFRRFLESSVQRQAVDCILVARMAIVILDWYKRNSESADNANSADGGAIQPAEPAPRCVLPTLRKTAEQVLNLARQLYLHRFKLPATDLPSGSAICPVCSEDILFGLFLLFCARFLDCLSNLHPPMNWRNFFLSLTGQDHLPSQDLFALNALMDIFLVKAGPRWVVEDGMNLSAIREVKALKELDHPNILTVLDVFSQDRCICMVFDFMASDLEALVHDYTVVLVPAHIKALSLQLLRGVEYLHASWILHRDLKPNNLFLSSQGKVKIGDFGLARQFACSPTRPMTHQVATRWYRAPELFYGCTQYGVAIDLWAVGCIIAEFLLRAPLFPGDCDLTQLSKIYEITGTPADDTWPDVRRLTNYVHFEYRPGIPFSKIFTAAGSDLIDLLETLLALNPDKRGTARSALASPYFANRPYPTPDDELPQPKVNRTVAGLLHQHDHQRDLQNPLDPGQMKTSVLLSPNASTTPIASTRSLRSRRANDDSQTTDRKDDIPAAKRLRF</sequence>
<dbReference type="GeneID" id="20328640"/>
<comment type="similarity">
    <text evidence="1">Belongs to the protein kinase superfamily. CMGC Ser/Thr protein kinase family. CDC2/CDKX subfamily.</text>
</comment>
<evidence type="ECO:0000256" key="13">
    <source>
        <dbReference type="SAM" id="MobiDB-lite"/>
    </source>
</evidence>
<dbReference type="Gene3D" id="1.10.510.10">
    <property type="entry name" value="Transferase(Phosphotransferase) domain 1"/>
    <property type="match status" value="1"/>
</dbReference>
<dbReference type="PANTHER" id="PTHR24056:SF0">
    <property type="entry name" value="CYCLIN-DEPENDENT KINASE 7"/>
    <property type="match status" value="1"/>
</dbReference>
<evidence type="ECO:0000259" key="14">
    <source>
        <dbReference type="PROSITE" id="PS50011"/>
    </source>
</evidence>
<keyword evidence="6" id="KW-0808">Transferase</keyword>
<feature type="compositionally biased region" description="Polar residues" evidence="13">
    <location>
        <begin position="1138"/>
        <end position="1158"/>
    </location>
</feature>
<keyword evidence="16" id="KW-1185">Reference proteome</keyword>
<dbReference type="SUPFAM" id="SSF56112">
    <property type="entry name" value="Protein kinase-like (PK-like)"/>
    <property type="match status" value="1"/>
</dbReference>
<evidence type="ECO:0000256" key="8">
    <source>
        <dbReference type="ARBA" id="ARBA00022777"/>
    </source>
</evidence>
<evidence type="ECO:0000256" key="5">
    <source>
        <dbReference type="ARBA" id="ARBA00022553"/>
    </source>
</evidence>
<dbReference type="RefSeq" id="XP_009172068.1">
    <property type="nucleotide sequence ID" value="XM_009173804.1"/>
</dbReference>
<dbReference type="PROSITE" id="PS50011">
    <property type="entry name" value="PROTEIN_KINASE_DOM"/>
    <property type="match status" value="1"/>
</dbReference>
<dbReference type="Pfam" id="PF12657">
    <property type="entry name" value="TFIIIC_delta"/>
    <property type="match status" value="1"/>
</dbReference>
<dbReference type="GO" id="GO:0070985">
    <property type="term" value="C:transcription factor TFIIK complex"/>
    <property type="evidence" value="ECO:0007669"/>
    <property type="project" value="InterPro"/>
</dbReference>
<evidence type="ECO:0000256" key="12">
    <source>
        <dbReference type="PIRSR" id="PIRSR637770-1"/>
    </source>
</evidence>
<dbReference type="CTD" id="20328640"/>
<dbReference type="EMBL" id="KL596819">
    <property type="protein sequence ID" value="KER24209.1"/>
    <property type="molecule type" value="Genomic_DNA"/>
</dbReference>
<dbReference type="EC" id="2.7.11.23" evidence="2"/>
<feature type="region of interest" description="Disordered" evidence="13">
    <location>
        <begin position="1124"/>
        <end position="1185"/>
    </location>
</feature>
<dbReference type="PROSITE" id="PS00108">
    <property type="entry name" value="PROTEIN_KINASE_ST"/>
    <property type="match status" value="1"/>
</dbReference>
<dbReference type="InterPro" id="IPR024761">
    <property type="entry name" value="TFIIIC_delta_N"/>
</dbReference>
<evidence type="ECO:0000256" key="3">
    <source>
        <dbReference type="ARBA" id="ARBA00013901"/>
    </source>
</evidence>
<evidence type="ECO:0000256" key="1">
    <source>
        <dbReference type="ARBA" id="ARBA00006485"/>
    </source>
</evidence>
<evidence type="ECO:0000256" key="4">
    <source>
        <dbReference type="ARBA" id="ARBA00022527"/>
    </source>
</evidence>
<evidence type="ECO:0000256" key="6">
    <source>
        <dbReference type="ARBA" id="ARBA00022679"/>
    </source>
</evidence>
<dbReference type="KEGG" id="ovi:T265_14474"/>
<keyword evidence="9" id="KW-0067">ATP-binding</keyword>
<feature type="compositionally biased region" description="Basic and acidic residues" evidence="13">
    <location>
        <begin position="1163"/>
        <end position="1179"/>
    </location>
</feature>
<feature type="domain" description="Protein kinase" evidence="14">
    <location>
        <begin position="804"/>
        <end position="1095"/>
    </location>
</feature>
<comment type="catalytic activity">
    <reaction evidence="11">
        <text>[DNA-directed RNA polymerase] + ATP = phospho-[DNA-directed RNA polymerase] + ADP + H(+)</text>
        <dbReference type="Rhea" id="RHEA:10216"/>
        <dbReference type="Rhea" id="RHEA-COMP:11321"/>
        <dbReference type="Rhea" id="RHEA-COMP:11322"/>
        <dbReference type="ChEBI" id="CHEBI:15378"/>
        <dbReference type="ChEBI" id="CHEBI:30616"/>
        <dbReference type="ChEBI" id="CHEBI:43176"/>
        <dbReference type="ChEBI" id="CHEBI:68546"/>
        <dbReference type="ChEBI" id="CHEBI:456216"/>
        <dbReference type="EC" id="2.7.11.23"/>
    </reaction>
</comment>
<gene>
    <name evidence="15" type="ORF">T265_14474</name>
</gene>
<evidence type="ECO:0000256" key="10">
    <source>
        <dbReference type="ARBA" id="ARBA00029738"/>
    </source>
</evidence>
<evidence type="ECO:0000256" key="9">
    <source>
        <dbReference type="ARBA" id="ARBA00022840"/>
    </source>
</evidence>
<dbReference type="InterPro" id="IPR037770">
    <property type="entry name" value="CDK7"/>
</dbReference>
<dbReference type="GO" id="GO:0005524">
    <property type="term" value="F:ATP binding"/>
    <property type="evidence" value="ECO:0007669"/>
    <property type="project" value="UniProtKB-KW"/>
</dbReference>
<keyword evidence="7" id="KW-0547">Nucleotide-binding</keyword>
<dbReference type="InterPro" id="IPR011009">
    <property type="entry name" value="Kinase-like_dom_sf"/>
</dbReference>
<protein>
    <recommendedName>
        <fullName evidence="3">Cyclin-dependent kinase 7</fullName>
        <ecNumber evidence="2">2.7.11.23</ecNumber>
    </recommendedName>
    <alternativeName>
        <fullName evidence="10">Cell division protein kinase 7</fullName>
    </alternativeName>
</protein>
<dbReference type="Proteomes" id="UP000054324">
    <property type="component" value="Unassembled WGS sequence"/>
</dbReference>
<dbReference type="Gene3D" id="3.30.200.20">
    <property type="entry name" value="Phosphorylase Kinase, domain 1"/>
    <property type="match status" value="1"/>
</dbReference>
<evidence type="ECO:0000256" key="2">
    <source>
        <dbReference type="ARBA" id="ARBA00012409"/>
    </source>
</evidence>
<dbReference type="FunFam" id="1.10.510.10:FF:000624">
    <property type="entry name" value="Mitogen-activated protein kinase"/>
    <property type="match status" value="1"/>
</dbReference>
<dbReference type="GO" id="GO:0004693">
    <property type="term" value="F:cyclin-dependent protein serine/threonine kinase activity"/>
    <property type="evidence" value="ECO:0007669"/>
    <property type="project" value="TreeGrafter"/>
</dbReference>
<evidence type="ECO:0000256" key="11">
    <source>
        <dbReference type="ARBA" id="ARBA00049280"/>
    </source>
</evidence>
<accession>A0A075A9M7</accession>
<organism evidence="15 16">
    <name type="scientific">Opisthorchis viverrini</name>
    <name type="common">Southeast Asian liver fluke</name>
    <dbReference type="NCBI Taxonomy" id="6198"/>
    <lineage>
        <taxon>Eukaryota</taxon>
        <taxon>Metazoa</taxon>
        <taxon>Spiralia</taxon>
        <taxon>Lophotrochozoa</taxon>
        <taxon>Platyhelminthes</taxon>
        <taxon>Trematoda</taxon>
        <taxon>Digenea</taxon>
        <taxon>Opisthorchiida</taxon>
        <taxon>Opisthorchiata</taxon>
        <taxon>Opisthorchiidae</taxon>
        <taxon>Opisthorchis</taxon>
    </lineage>
</organism>
<dbReference type="InterPro" id="IPR000719">
    <property type="entry name" value="Prot_kinase_dom"/>
</dbReference>
<evidence type="ECO:0000313" key="16">
    <source>
        <dbReference type="Proteomes" id="UP000054324"/>
    </source>
</evidence>
<dbReference type="InterPro" id="IPR050108">
    <property type="entry name" value="CDK"/>
</dbReference>
<dbReference type="Pfam" id="PF00069">
    <property type="entry name" value="Pkinase"/>
    <property type="match status" value="1"/>
</dbReference>
<dbReference type="AlphaFoldDB" id="A0A075A9M7"/>
<dbReference type="GO" id="GO:0008353">
    <property type="term" value="F:RNA polymerase II CTD heptapeptide repeat kinase activity"/>
    <property type="evidence" value="ECO:0007669"/>
    <property type="project" value="UniProtKB-EC"/>
</dbReference>
<dbReference type="STRING" id="6198.A0A075A9M7"/>
<evidence type="ECO:0000256" key="7">
    <source>
        <dbReference type="ARBA" id="ARBA00022741"/>
    </source>
</evidence>